<protein>
    <submittedName>
        <fullName evidence="2">Uncharacterized protein</fullName>
    </submittedName>
</protein>
<evidence type="ECO:0000313" key="3">
    <source>
        <dbReference type="Proteomes" id="UP000299102"/>
    </source>
</evidence>
<name>A0A4C1TMP2_EUMVA</name>
<reference evidence="2 3" key="1">
    <citation type="journal article" date="2019" name="Commun. Biol.">
        <title>The bagworm genome reveals a unique fibroin gene that provides high tensile strength.</title>
        <authorList>
            <person name="Kono N."/>
            <person name="Nakamura H."/>
            <person name="Ohtoshi R."/>
            <person name="Tomita M."/>
            <person name="Numata K."/>
            <person name="Arakawa K."/>
        </authorList>
    </citation>
    <scope>NUCLEOTIDE SEQUENCE [LARGE SCALE GENOMIC DNA]</scope>
</reference>
<keyword evidence="3" id="KW-1185">Reference proteome</keyword>
<feature type="region of interest" description="Disordered" evidence="1">
    <location>
        <begin position="72"/>
        <end position="98"/>
    </location>
</feature>
<evidence type="ECO:0000256" key="1">
    <source>
        <dbReference type="SAM" id="MobiDB-lite"/>
    </source>
</evidence>
<dbReference type="AlphaFoldDB" id="A0A4C1TMP2"/>
<evidence type="ECO:0000313" key="2">
    <source>
        <dbReference type="EMBL" id="GBP15546.1"/>
    </source>
</evidence>
<accession>A0A4C1TMP2</accession>
<sequence length="129" mass="14606">MFDSINESGPTSRRTLIELTGVDEYDCVRTERRQNDNGPGGVRLCPYAASESMCDLHSRVGRERTRRRRWRLRSAPAPNEPNAKRIGRSYRASAEKRCPKSGTRSHAIAAITICLCGGFEPLNWIRRSI</sequence>
<proteinExistence type="predicted"/>
<dbReference type="Proteomes" id="UP000299102">
    <property type="component" value="Unassembled WGS sequence"/>
</dbReference>
<dbReference type="EMBL" id="BGZK01000072">
    <property type="protein sequence ID" value="GBP15546.1"/>
    <property type="molecule type" value="Genomic_DNA"/>
</dbReference>
<organism evidence="2 3">
    <name type="scientific">Eumeta variegata</name>
    <name type="common">Bagworm moth</name>
    <name type="synonym">Eumeta japonica</name>
    <dbReference type="NCBI Taxonomy" id="151549"/>
    <lineage>
        <taxon>Eukaryota</taxon>
        <taxon>Metazoa</taxon>
        <taxon>Ecdysozoa</taxon>
        <taxon>Arthropoda</taxon>
        <taxon>Hexapoda</taxon>
        <taxon>Insecta</taxon>
        <taxon>Pterygota</taxon>
        <taxon>Neoptera</taxon>
        <taxon>Endopterygota</taxon>
        <taxon>Lepidoptera</taxon>
        <taxon>Glossata</taxon>
        <taxon>Ditrysia</taxon>
        <taxon>Tineoidea</taxon>
        <taxon>Psychidae</taxon>
        <taxon>Oiketicinae</taxon>
        <taxon>Eumeta</taxon>
    </lineage>
</organism>
<comment type="caution">
    <text evidence="2">The sequence shown here is derived from an EMBL/GenBank/DDBJ whole genome shotgun (WGS) entry which is preliminary data.</text>
</comment>
<gene>
    <name evidence="2" type="ORF">EVAR_9321_1</name>
</gene>